<dbReference type="Pfam" id="PF13197">
    <property type="entry name" value="DUF4013"/>
    <property type="match status" value="1"/>
</dbReference>
<dbReference type="AlphaFoldDB" id="A0ABD5Z8T3"/>
<gene>
    <name evidence="3" type="ORF">ACFQJ9_19705</name>
</gene>
<dbReference type="RefSeq" id="WP_279528347.1">
    <property type="nucleotide sequence ID" value="NZ_CP122312.1"/>
</dbReference>
<comment type="caution">
    <text evidence="3">The sequence shown here is derived from an EMBL/GenBank/DDBJ whole genome shotgun (WGS) entry which is preliminary data.</text>
</comment>
<evidence type="ECO:0000313" key="4">
    <source>
        <dbReference type="Proteomes" id="UP001596447"/>
    </source>
</evidence>
<feature type="compositionally biased region" description="Basic and acidic residues" evidence="1">
    <location>
        <begin position="258"/>
        <end position="268"/>
    </location>
</feature>
<evidence type="ECO:0000313" key="3">
    <source>
        <dbReference type="EMBL" id="MFC7201605.1"/>
    </source>
</evidence>
<feature type="transmembrane region" description="Helical" evidence="2">
    <location>
        <begin position="213"/>
        <end position="233"/>
    </location>
</feature>
<keyword evidence="2" id="KW-1133">Transmembrane helix</keyword>
<organism evidence="3 4">
    <name type="scientific">Halospeciosus flavus</name>
    <dbReference type="NCBI Taxonomy" id="3032283"/>
    <lineage>
        <taxon>Archaea</taxon>
        <taxon>Methanobacteriati</taxon>
        <taxon>Methanobacteriota</taxon>
        <taxon>Stenosarchaea group</taxon>
        <taxon>Halobacteria</taxon>
        <taxon>Halobacteriales</taxon>
        <taxon>Halobacteriaceae</taxon>
        <taxon>Halospeciosus</taxon>
    </lineage>
</organism>
<dbReference type="Proteomes" id="UP001596447">
    <property type="component" value="Unassembled WGS sequence"/>
</dbReference>
<keyword evidence="4" id="KW-1185">Reference proteome</keyword>
<feature type="transmembrane region" description="Helical" evidence="2">
    <location>
        <begin position="188"/>
        <end position="206"/>
    </location>
</feature>
<feature type="compositionally biased region" description="Acidic residues" evidence="1">
    <location>
        <begin position="285"/>
        <end position="314"/>
    </location>
</feature>
<feature type="transmembrane region" description="Helical" evidence="2">
    <location>
        <begin position="133"/>
        <end position="157"/>
    </location>
</feature>
<feature type="transmembrane region" description="Helical" evidence="2">
    <location>
        <begin position="98"/>
        <end position="121"/>
    </location>
</feature>
<dbReference type="InterPro" id="IPR025098">
    <property type="entry name" value="DUF4013"/>
</dbReference>
<feature type="region of interest" description="Disordered" evidence="1">
    <location>
        <begin position="248"/>
        <end position="336"/>
    </location>
</feature>
<feature type="transmembrane region" description="Helical" evidence="2">
    <location>
        <begin position="15"/>
        <end position="39"/>
    </location>
</feature>
<accession>A0ABD5Z8T3</accession>
<evidence type="ECO:0000256" key="2">
    <source>
        <dbReference type="SAM" id="Phobius"/>
    </source>
</evidence>
<name>A0ABD5Z8T3_9EURY</name>
<sequence length="336" mass="36075">MFEDSLTYPKRGDDALVTLLVGGFLPLVATAIAVLGVVLSAFGIGLLLLPLAVVPQLALSGYFVAVARRRLDGVHEPPAFDDWKQLFVDGVKITLAQIGYAVPLLVLWFVGLVVFFVGALAGRGGPGQNAVGMVGGVVFLLLCLVTVVYGLAVAYVFPVALVNFAREDDLGAAFDLDVLKAVSFDGDYAVAWLLAAVVYVIGAGTLGPMLVWVFFLGFVVIFYAQVSAVYLVVEGYVDALDLEREREQQATLPQSVSADERGGERADVETENEVAVKGAEVYPTVEEESEASESESSDTDAETESDADTDEEVGDESHEPDQRDEDDRPNESRRDE</sequence>
<proteinExistence type="predicted"/>
<feature type="compositionally biased region" description="Basic and acidic residues" evidence="1">
    <location>
        <begin position="315"/>
        <end position="336"/>
    </location>
</feature>
<dbReference type="EMBL" id="JBHTAR010000011">
    <property type="protein sequence ID" value="MFC7201605.1"/>
    <property type="molecule type" value="Genomic_DNA"/>
</dbReference>
<keyword evidence="2" id="KW-0812">Transmembrane</keyword>
<evidence type="ECO:0000256" key="1">
    <source>
        <dbReference type="SAM" id="MobiDB-lite"/>
    </source>
</evidence>
<keyword evidence="2" id="KW-0472">Membrane</keyword>
<protein>
    <submittedName>
        <fullName evidence="3">DUF4013 domain-containing protein</fullName>
    </submittedName>
</protein>
<reference evidence="3 4" key="1">
    <citation type="journal article" date="2019" name="Int. J. Syst. Evol. Microbiol.">
        <title>The Global Catalogue of Microorganisms (GCM) 10K type strain sequencing project: providing services to taxonomists for standard genome sequencing and annotation.</title>
        <authorList>
            <consortium name="The Broad Institute Genomics Platform"/>
            <consortium name="The Broad Institute Genome Sequencing Center for Infectious Disease"/>
            <person name="Wu L."/>
            <person name="Ma J."/>
        </authorList>
    </citation>
    <scope>NUCLEOTIDE SEQUENCE [LARGE SCALE GENOMIC DNA]</scope>
    <source>
        <strain evidence="3 4">XZGYJ-43</strain>
    </source>
</reference>
<feature type="transmembrane region" description="Helical" evidence="2">
    <location>
        <begin position="46"/>
        <end position="65"/>
    </location>
</feature>